<protein>
    <submittedName>
        <fullName evidence="1">Uncharacterized protein</fullName>
    </submittedName>
</protein>
<proteinExistence type="predicted"/>
<organism evidence="1">
    <name type="scientific">marine sediment metagenome</name>
    <dbReference type="NCBI Taxonomy" id="412755"/>
    <lineage>
        <taxon>unclassified sequences</taxon>
        <taxon>metagenomes</taxon>
        <taxon>ecological metagenomes</taxon>
    </lineage>
</organism>
<dbReference type="EMBL" id="BARS01035127">
    <property type="protein sequence ID" value="GAG15409.1"/>
    <property type="molecule type" value="Genomic_DNA"/>
</dbReference>
<evidence type="ECO:0000313" key="1">
    <source>
        <dbReference type="EMBL" id="GAG15409.1"/>
    </source>
</evidence>
<reference evidence="1" key="1">
    <citation type="journal article" date="2014" name="Front. Microbiol.">
        <title>High frequency of phylogenetically diverse reductive dehalogenase-homologous genes in deep subseafloor sedimentary metagenomes.</title>
        <authorList>
            <person name="Kawai M."/>
            <person name="Futagami T."/>
            <person name="Toyoda A."/>
            <person name="Takaki Y."/>
            <person name="Nishi S."/>
            <person name="Hori S."/>
            <person name="Arai W."/>
            <person name="Tsubouchi T."/>
            <person name="Morono Y."/>
            <person name="Uchiyama I."/>
            <person name="Ito T."/>
            <person name="Fujiyama A."/>
            <person name="Inagaki F."/>
            <person name="Takami H."/>
        </authorList>
    </citation>
    <scope>NUCLEOTIDE SEQUENCE</scope>
    <source>
        <strain evidence="1">Expedition CK06-06</strain>
    </source>
</reference>
<gene>
    <name evidence="1" type="ORF">S01H1_54167</name>
</gene>
<comment type="caution">
    <text evidence="1">The sequence shown here is derived from an EMBL/GenBank/DDBJ whole genome shotgun (WGS) entry which is preliminary data.</text>
</comment>
<feature type="non-terminal residue" evidence="1">
    <location>
        <position position="106"/>
    </location>
</feature>
<dbReference type="AlphaFoldDB" id="X0VBD6"/>
<name>X0VBD6_9ZZZZ</name>
<accession>X0VBD6</accession>
<sequence>MPAIRRLEPEYTADSKSSARKQLISILNSLNKTAQQSDKNALKWSESFVKGTNRDNEIRNFNMFKRVSGIDLKRIIMNEGIDKELKNDINMNVNLIKSIPEVHFKR</sequence>